<protein>
    <submittedName>
        <fullName evidence="2">Uncharacterized protein</fullName>
    </submittedName>
</protein>
<dbReference type="Proteomes" id="UP000220904">
    <property type="component" value="Unassembled WGS sequence"/>
</dbReference>
<dbReference type="SUPFAM" id="SSF53613">
    <property type="entry name" value="Ribokinase-like"/>
    <property type="match status" value="1"/>
</dbReference>
<dbReference type="Gene3D" id="3.40.1190.20">
    <property type="match status" value="1"/>
</dbReference>
<reference evidence="2 3" key="1">
    <citation type="journal article" date="2017" name="Front. Microbiol.">
        <title>New Insights into the Diversity of the Genus Faecalibacterium.</title>
        <authorList>
            <person name="Benevides L."/>
            <person name="Burman S."/>
            <person name="Martin R."/>
            <person name="Robert V."/>
            <person name="Thomas M."/>
            <person name="Miquel S."/>
            <person name="Chain F."/>
            <person name="Sokol H."/>
            <person name="Bermudez-Humaran L.G."/>
            <person name="Morrison M."/>
            <person name="Langella P."/>
            <person name="Azevedo V.A."/>
            <person name="Chatel J.M."/>
            <person name="Soares S."/>
        </authorList>
    </citation>
    <scope>NUCLEOTIDE SEQUENCE [LARGE SCALE GENOMIC DNA]</scope>
    <source>
        <strain evidence="2 3">AHMP21</strain>
    </source>
</reference>
<evidence type="ECO:0000256" key="1">
    <source>
        <dbReference type="SAM" id="MobiDB-lite"/>
    </source>
</evidence>
<proteinExistence type="predicted"/>
<evidence type="ECO:0000313" key="2">
    <source>
        <dbReference type="EMBL" id="PDX86932.1"/>
    </source>
</evidence>
<dbReference type="AlphaFoldDB" id="A0A2A7B6N8"/>
<dbReference type="EMBL" id="NOUV01000014">
    <property type="protein sequence ID" value="PDX86932.1"/>
    <property type="molecule type" value="Genomic_DNA"/>
</dbReference>
<dbReference type="InterPro" id="IPR029056">
    <property type="entry name" value="Ribokinase-like"/>
</dbReference>
<accession>A0A2A7B6N8</accession>
<gene>
    <name evidence="2" type="ORF">CHR60_09455</name>
</gene>
<organism evidence="2 3">
    <name type="scientific">Faecalibacterium prausnitzii</name>
    <dbReference type="NCBI Taxonomy" id="853"/>
    <lineage>
        <taxon>Bacteria</taxon>
        <taxon>Bacillati</taxon>
        <taxon>Bacillota</taxon>
        <taxon>Clostridia</taxon>
        <taxon>Eubacteriales</taxon>
        <taxon>Oscillospiraceae</taxon>
        <taxon>Faecalibacterium</taxon>
    </lineage>
</organism>
<feature type="region of interest" description="Disordered" evidence="1">
    <location>
        <begin position="58"/>
        <end position="81"/>
    </location>
</feature>
<dbReference type="RefSeq" id="WP_242960701.1">
    <property type="nucleotide sequence ID" value="NZ_NOUV01000014.1"/>
</dbReference>
<comment type="caution">
    <text evidence="2">The sequence shown here is derived from an EMBL/GenBank/DDBJ whole genome shotgun (WGS) entry which is preliminary data.</text>
</comment>
<name>A0A2A7B6N8_9FIRM</name>
<sequence length="81" mass="8934">MTSQDNFAVRFAKHKDELDTLTVDKLEGILAFANKAASITTSRHGAIPAMPILEEVEKQQNRPPTCSKSYRPVAGNYGLED</sequence>
<evidence type="ECO:0000313" key="3">
    <source>
        <dbReference type="Proteomes" id="UP000220904"/>
    </source>
</evidence>